<dbReference type="EMBL" id="MOEC01000035">
    <property type="protein sequence ID" value="OIS91070.1"/>
    <property type="molecule type" value="Genomic_DNA"/>
</dbReference>
<protein>
    <submittedName>
        <fullName evidence="1">Uncharacterized protein</fullName>
    </submittedName>
</protein>
<evidence type="ECO:0000313" key="2">
    <source>
        <dbReference type="Proteomes" id="UP000182985"/>
    </source>
</evidence>
<proteinExistence type="predicted"/>
<dbReference type="Proteomes" id="UP000182985">
    <property type="component" value="Unassembled WGS sequence"/>
</dbReference>
<keyword evidence="2" id="KW-1185">Reference proteome</keyword>
<gene>
    <name evidence="1" type="ORF">BLA27_23500</name>
</gene>
<dbReference type="AlphaFoldDB" id="A0A1J6HZY5"/>
<name>A0A1J6HZY5_9HYPH</name>
<comment type="caution">
    <text evidence="1">The sequence shown here is derived from an EMBL/GenBank/DDBJ whole genome shotgun (WGS) entry which is preliminary data.</text>
</comment>
<evidence type="ECO:0000313" key="1">
    <source>
        <dbReference type="EMBL" id="OIS91070.1"/>
    </source>
</evidence>
<organism evidence="1 2">
    <name type="scientific">Brucella cytisi</name>
    <dbReference type="NCBI Taxonomy" id="407152"/>
    <lineage>
        <taxon>Bacteria</taxon>
        <taxon>Pseudomonadati</taxon>
        <taxon>Pseudomonadota</taxon>
        <taxon>Alphaproteobacteria</taxon>
        <taxon>Hyphomicrobiales</taxon>
        <taxon>Brucellaceae</taxon>
        <taxon>Brucella/Ochrobactrum group</taxon>
        <taxon>Brucella</taxon>
    </lineage>
</organism>
<accession>A0A1J6HZY5</accession>
<sequence>MVQFMARVIILLRSLRKGSVPYSRDGSLGAVELLAFGLENAFGEEYEEAHQACTAFNKGMAKLPRQKRYKPSLFLRIYSCRLRGRTVPSSTMFYLPVLNAYR</sequence>
<reference evidence="1 2" key="1">
    <citation type="submission" date="2016-10" db="EMBL/GenBank/DDBJ databases">
        <title>The Draft Genome Sequence of the Potato Rhizosphere Bacteria Ochrobactrum sp. IPA7.2.</title>
        <authorList>
            <person name="Gogoleva N.E."/>
            <person name="Khlopko Y.A."/>
            <person name="Burygin G.L."/>
            <person name="Plotnikov A.O."/>
        </authorList>
    </citation>
    <scope>NUCLEOTIDE SEQUENCE [LARGE SCALE GENOMIC DNA]</scope>
    <source>
        <strain evidence="1 2">IPA7.2</strain>
    </source>
</reference>